<dbReference type="InParanoid" id="A0A673W7Z2"/>
<sequence>SDEFKKCNVKMIALPIDSVADHLVWSKDVMVFNSERGCSPLPFPIIIDMDGMPLIALCVFVVGPDKMKLSMYPATTGRNFDELLSVIDSAAHCTHIHVDWKINTHSHFDIEKAAELFPNGATTKELRDTCATRSPKLLGGGV</sequence>
<dbReference type="Ensembl" id="ENSSTUT00000005404.1">
    <property type="protein sequence ID" value="ENSSTUP00000005108.1"/>
    <property type="gene ID" value="ENSSTUG00000002508.1"/>
</dbReference>
<evidence type="ECO:0000313" key="2">
    <source>
        <dbReference type="Proteomes" id="UP000472277"/>
    </source>
</evidence>
<dbReference type="Proteomes" id="UP000472277">
    <property type="component" value="Chromosome 22"/>
</dbReference>
<dbReference type="SUPFAM" id="SSF52833">
    <property type="entry name" value="Thioredoxin-like"/>
    <property type="match status" value="1"/>
</dbReference>
<dbReference type="Gene3D" id="3.40.30.10">
    <property type="entry name" value="Glutaredoxin"/>
    <property type="match status" value="1"/>
</dbReference>
<reference evidence="1" key="1">
    <citation type="submission" date="2025-08" db="UniProtKB">
        <authorList>
            <consortium name="Ensembl"/>
        </authorList>
    </citation>
    <scope>IDENTIFICATION</scope>
</reference>
<proteinExistence type="predicted"/>
<dbReference type="AlphaFoldDB" id="A0A673W7Z2"/>
<dbReference type="InterPro" id="IPR036249">
    <property type="entry name" value="Thioredoxin-like_sf"/>
</dbReference>
<accession>A0A673W7Z2</accession>
<reference evidence="1" key="2">
    <citation type="submission" date="2025-09" db="UniProtKB">
        <authorList>
            <consortium name="Ensembl"/>
        </authorList>
    </citation>
    <scope>IDENTIFICATION</scope>
</reference>
<name>A0A673W7Z2_SALTR</name>
<evidence type="ECO:0000313" key="1">
    <source>
        <dbReference type="Ensembl" id="ENSSTUP00000005108.1"/>
    </source>
</evidence>
<dbReference type="GeneTree" id="ENSGT01030000238496"/>
<organism evidence="1 2">
    <name type="scientific">Salmo trutta</name>
    <name type="common">Brown trout</name>
    <dbReference type="NCBI Taxonomy" id="8032"/>
    <lineage>
        <taxon>Eukaryota</taxon>
        <taxon>Metazoa</taxon>
        <taxon>Chordata</taxon>
        <taxon>Craniata</taxon>
        <taxon>Vertebrata</taxon>
        <taxon>Euteleostomi</taxon>
        <taxon>Actinopterygii</taxon>
        <taxon>Neopterygii</taxon>
        <taxon>Teleostei</taxon>
        <taxon>Protacanthopterygii</taxon>
        <taxon>Salmoniformes</taxon>
        <taxon>Salmonidae</taxon>
        <taxon>Salmoninae</taxon>
        <taxon>Salmo</taxon>
    </lineage>
</organism>
<dbReference type="OMA" id="CATRSPK"/>
<protein>
    <submittedName>
        <fullName evidence="1">Uncharacterized protein</fullName>
    </submittedName>
</protein>
<keyword evidence="2" id="KW-1185">Reference proteome</keyword>